<organism evidence="2 3">
    <name type="scientific">Aduncisulcus paluster</name>
    <dbReference type="NCBI Taxonomy" id="2918883"/>
    <lineage>
        <taxon>Eukaryota</taxon>
        <taxon>Metamonada</taxon>
        <taxon>Carpediemonas-like organisms</taxon>
        <taxon>Aduncisulcus</taxon>
    </lineage>
</organism>
<feature type="compositionally biased region" description="Low complexity" evidence="1">
    <location>
        <begin position="23"/>
        <end position="32"/>
    </location>
</feature>
<feature type="compositionally biased region" description="Basic residues" evidence="1">
    <location>
        <begin position="89"/>
        <end position="103"/>
    </location>
</feature>
<protein>
    <submittedName>
        <fullName evidence="2">Uncharacterized protein</fullName>
    </submittedName>
</protein>
<comment type="caution">
    <text evidence="2">The sequence shown here is derived from an EMBL/GenBank/DDBJ whole genome shotgun (WGS) entry which is preliminary data.</text>
</comment>
<feature type="compositionally biased region" description="Polar residues" evidence="1">
    <location>
        <begin position="71"/>
        <end position="81"/>
    </location>
</feature>
<evidence type="ECO:0000313" key="2">
    <source>
        <dbReference type="EMBL" id="GKT27276.1"/>
    </source>
</evidence>
<feature type="region of interest" description="Disordered" evidence="1">
    <location>
        <begin position="1"/>
        <end position="107"/>
    </location>
</feature>
<feature type="compositionally biased region" description="Basic and acidic residues" evidence="1">
    <location>
        <begin position="41"/>
        <end position="70"/>
    </location>
</feature>
<gene>
    <name evidence="2" type="ORF">ADUPG1_013731</name>
</gene>
<feature type="compositionally biased region" description="Basic residues" evidence="1">
    <location>
        <begin position="1"/>
        <end position="22"/>
    </location>
</feature>
<dbReference type="EMBL" id="BQXS01012728">
    <property type="protein sequence ID" value="GKT27276.1"/>
    <property type="molecule type" value="Genomic_DNA"/>
</dbReference>
<accession>A0ABQ5K4G6</accession>
<evidence type="ECO:0000313" key="3">
    <source>
        <dbReference type="Proteomes" id="UP001057375"/>
    </source>
</evidence>
<proteinExistence type="predicted"/>
<sequence length="191" mass="22023">DKLAGKSKSKKPSTPKTPRSRRSSAGASSESSTGKRRSSSRLKELSQKQAEEDEESSKSEEEQSASEEKILSTSDDLSSGVFSPPPTKSPKKKRRSQRLKMHKHETEDHISEDSVILVRLINSAKEEVRQMIAEDLLRKMEVDRHKFIKGCLFIVLKYRKNSFTIRELDIRHVLKEQLYEYFMHEIVEMSQ</sequence>
<name>A0ABQ5K4G6_9EUKA</name>
<feature type="non-terminal residue" evidence="2">
    <location>
        <position position="1"/>
    </location>
</feature>
<keyword evidence="3" id="KW-1185">Reference proteome</keyword>
<reference evidence="2" key="1">
    <citation type="submission" date="2022-03" db="EMBL/GenBank/DDBJ databases">
        <title>Draft genome sequence of Aduncisulcus paluster, a free-living microaerophilic Fornicata.</title>
        <authorList>
            <person name="Yuyama I."/>
            <person name="Kume K."/>
            <person name="Tamura T."/>
            <person name="Inagaki Y."/>
            <person name="Hashimoto T."/>
        </authorList>
    </citation>
    <scope>NUCLEOTIDE SEQUENCE</scope>
    <source>
        <strain evidence="2">NY0171</strain>
    </source>
</reference>
<evidence type="ECO:0000256" key="1">
    <source>
        <dbReference type="SAM" id="MobiDB-lite"/>
    </source>
</evidence>
<dbReference type="Proteomes" id="UP001057375">
    <property type="component" value="Unassembled WGS sequence"/>
</dbReference>